<evidence type="ECO:0000313" key="3">
    <source>
        <dbReference type="WBParaSite" id="sdigi.contig404.g8081.t1"/>
    </source>
</evidence>
<feature type="compositionally biased region" description="Polar residues" evidence="1">
    <location>
        <begin position="255"/>
        <end position="279"/>
    </location>
</feature>
<accession>A0A915Q037</accession>
<feature type="region of interest" description="Disordered" evidence="1">
    <location>
        <begin position="228"/>
        <end position="288"/>
    </location>
</feature>
<dbReference type="Proteomes" id="UP000887581">
    <property type="component" value="Unplaced"/>
</dbReference>
<name>A0A915Q037_9BILA</name>
<evidence type="ECO:0000256" key="1">
    <source>
        <dbReference type="SAM" id="MobiDB-lite"/>
    </source>
</evidence>
<protein>
    <submittedName>
        <fullName evidence="3">Uncharacterized protein</fullName>
    </submittedName>
</protein>
<dbReference type="AlphaFoldDB" id="A0A915Q037"/>
<proteinExistence type="predicted"/>
<organism evidence="2 3">
    <name type="scientific">Setaria digitata</name>
    <dbReference type="NCBI Taxonomy" id="48799"/>
    <lineage>
        <taxon>Eukaryota</taxon>
        <taxon>Metazoa</taxon>
        <taxon>Ecdysozoa</taxon>
        <taxon>Nematoda</taxon>
        <taxon>Chromadorea</taxon>
        <taxon>Rhabditida</taxon>
        <taxon>Spirurina</taxon>
        <taxon>Spiruromorpha</taxon>
        <taxon>Filarioidea</taxon>
        <taxon>Setariidae</taxon>
        <taxon>Setaria</taxon>
    </lineage>
</organism>
<evidence type="ECO:0000313" key="2">
    <source>
        <dbReference type="Proteomes" id="UP000887581"/>
    </source>
</evidence>
<keyword evidence="2" id="KW-1185">Reference proteome</keyword>
<reference evidence="3" key="1">
    <citation type="submission" date="2022-11" db="UniProtKB">
        <authorList>
            <consortium name="WormBaseParasite"/>
        </authorList>
    </citation>
    <scope>IDENTIFICATION</scope>
</reference>
<sequence length="288" mass="33619">MESVSKPPHFSSAIAKLIANLHREFQFPGSLSFPNMTVDQIIFLCPKFLDMVLLKQWEQLEQVRKLIAEQQVQGENLKQLIMLCQLIALDQQNKVIGQPINQQHQQLRLILAQQEISRQQSVNQQLEVMKQLELLRQQQVKKHLELMQRMNNHQQQRDVVEDISDKFQVNLQIVQTKCSPFEVTMSRENETLEHAVVLLYEEEPVDVSETFAMKVELLMRQCFPDIKSRKSSNRTDRNVEVPTNDNDGNEVKMRNIQNLPNNDLVQEGLEQNHQRTSSAEVEDENKEN</sequence>
<dbReference type="WBParaSite" id="sdigi.contig404.g8081.t1">
    <property type="protein sequence ID" value="sdigi.contig404.g8081.t1"/>
    <property type="gene ID" value="sdigi.contig404.g8081"/>
</dbReference>